<gene>
    <name evidence="2" type="ORF">Ga0123462_1061</name>
</gene>
<accession>A0A2K8L3L6</accession>
<evidence type="ECO:0000313" key="2">
    <source>
        <dbReference type="EMBL" id="ATX81928.1"/>
    </source>
</evidence>
<dbReference type="Gene3D" id="1.20.1260.10">
    <property type="match status" value="1"/>
</dbReference>
<dbReference type="Proteomes" id="UP000231637">
    <property type="component" value="Chromosome"/>
</dbReference>
<dbReference type="PROSITE" id="PS50905">
    <property type="entry name" value="FERRITIN_LIKE"/>
    <property type="match status" value="1"/>
</dbReference>
<dbReference type="GO" id="GO:0016491">
    <property type="term" value="F:oxidoreductase activity"/>
    <property type="evidence" value="ECO:0007669"/>
    <property type="project" value="InterPro"/>
</dbReference>
<dbReference type="PANTHER" id="PTHR33746:SF4">
    <property type="entry name" value="RUBRERYTHRIN"/>
    <property type="match status" value="1"/>
</dbReference>
<dbReference type="InterPro" id="IPR052753">
    <property type="entry name" value="Rbr2/Nigerythrin"/>
</dbReference>
<keyword evidence="3" id="KW-1185">Reference proteome</keyword>
<dbReference type="PANTHER" id="PTHR33746">
    <property type="entry name" value="RUBRERYTHRIN"/>
    <property type="match status" value="1"/>
</dbReference>
<dbReference type="EMBL" id="CP018800">
    <property type="protein sequence ID" value="ATX81928.1"/>
    <property type="molecule type" value="Genomic_DNA"/>
</dbReference>
<dbReference type="KEGG" id="mfn:Ga0123462_1061"/>
<dbReference type="InterPro" id="IPR009040">
    <property type="entry name" value="Ferritin-like_diiron"/>
</dbReference>
<dbReference type="GO" id="GO:0046872">
    <property type="term" value="F:metal ion binding"/>
    <property type="evidence" value="ECO:0007669"/>
    <property type="project" value="InterPro"/>
</dbReference>
<dbReference type="Pfam" id="PF02915">
    <property type="entry name" value="Rubrerythrin"/>
    <property type="match status" value="1"/>
</dbReference>
<dbReference type="AlphaFoldDB" id="A0A2K8L3L6"/>
<reference evidence="2 3" key="1">
    <citation type="submission" date="2016-12" db="EMBL/GenBank/DDBJ databases">
        <title>Isolation and genomic insights into novel planktonic Zetaproteobacteria from stratified waters of the Chesapeake Bay.</title>
        <authorList>
            <person name="McAllister S.M."/>
            <person name="Kato S."/>
            <person name="Chan C.S."/>
            <person name="Chiu B.K."/>
            <person name="Field E.K."/>
        </authorList>
    </citation>
    <scope>NUCLEOTIDE SEQUENCE [LARGE SCALE GENOMIC DNA]</scope>
    <source>
        <strain evidence="2 3">CP-8</strain>
    </source>
</reference>
<protein>
    <submittedName>
        <fullName evidence="2">Rubrerythrin</fullName>
    </submittedName>
</protein>
<proteinExistence type="predicted"/>
<dbReference type="InterPro" id="IPR012347">
    <property type="entry name" value="Ferritin-like"/>
</dbReference>
<name>A0A2K8L3L6_9PROT</name>
<dbReference type="InterPro" id="IPR003251">
    <property type="entry name" value="Rr_diiron-bd_dom"/>
</dbReference>
<feature type="domain" description="Ferritin-like diiron" evidence="1">
    <location>
        <begin position="47"/>
        <end position="191"/>
    </location>
</feature>
<sequence length="239" mass="27123">MQRSFLLPAAVYMFIAALFALTGSMPLLHAEESSESSVSLQEDAVVEQKYPETIAVLQLLYGNEVRADHRYKLYSDTAKADGHTNIAYLFKAIAASEQVHAGNFRRILKSLGAEVPEIDLSAIKSSTTQENLKYATDVELSEIDKEYPRYIKRTATENHPEANEYINYAWEAERQHRELIKEIKSGTGFFFSTLLDRFRENKSVYYVNQNCGATVMELPAEDCPICHKPLDTYIKVPKP</sequence>
<dbReference type="SUPFAM" id="SSF47240">
    <property type="entry name" value="Ferritin-like"/>
    <property type="match status" value="1"/>
</dbReference>
<dbReference type="InterPro" id="IPR009078">
    <property type="entry name" value="Ferritin-like_SF"/>
</dbReference>
<organism evidence="2 3">
    <name type="scientific">Mariprofundus ferrinatatus</name>
    <dbReference type="NCBI Taxonomy" id="1921087"/>
    <lineage>
        <taxon>Bacteria</taxon>
        <taxon>Pseudomonadati</taxon>
        <taxon>Pseudomonadota</taxon>
        <taxon>Candidatius Mariprofundia</taxon>
        <taxon>Mariprofundales</taxon>
        <taxon>Mariprofundaceae</taxon>
        <taxon>Mariprofundus</taxon>
    </lineage>
</organism>
<dbReference type="RefSeq" id="WP_157821280.1">
    <property type="nucleotide sequence ID" value="NZ_CP018800.1"/>
</dbReference>
<evidence type="ECO:0000313" key="3">
    <source>
        <dbReference type="Proteomes" id="UP000231637"/>
    </source>
</evidence>
<dbReference type="OrthoDB" id="5294059at2"/>
<dbReference type="CDD" id="cd01041">
    <property type="entry name" value="Rubrerythrin"/>
    <property type="match status" value="1"/>
</dbReference>
<evidence type="ECO:0000259" key="1">
    <source>
        <dbReference type="PROSITE" id="PS50905"/>
    </source>
</evidence>